<dbReference type="RefSeq" id="XP_024705335.1">
    <property type="nucleotide sequence ID" value="XM_024853066.1"/>
</dbReference>
<reference evidence="1 2" key="1">
    <citation type="submission" date="2016-12" db="EMBL/GenBank/DDBJ databases">
        <title>The genomes of Aspergillus section Nigri reveals drivers in fungal speciation.</title>
        <authorList>
            <consortium name="DOE Joint Genome Institute"/>
            <person name="Vesth T.C."/>
            <person name="Nybo J."/>
            <person name="Theobald S."/>
            <person name="Brandl J."/>
            <person name="Frisvad J.C."/>
            <person name="Nielsen K.F."/>
            <person name="Lyhne E.K."/>
            <person name="Kogle M.E."/>
            <person name="Kuo A."/>
            <person name="Riley R."/>
            <person name="Clum A."/>
            <person name="Nolan M."/>
            <person name="Lipzen A."/>
            <person name="Salamov A."/>
            <person name="Henrissat B."/>
            <person name="Wiebenga A."/>
            <person name="De Vries R.P."/>
            <person name="Grigoriev I.V."/>
            <person name="Mortensen U.H."/>
            <person name="Andersen M.R."/>
            <person name="Baker S.E."/>
        </authorList>
    </citation>
    <scope>NUCLEOTIDE SEQUENCE [LARGE SCALE GENOMIC DNA]</scope>
    <source>
        <strain evidence="1 2">IBT 23096</strain>
    </source>
</reference>
<dbReference type="GeneID" id="36560764"/>
<proteinExistence type="predicted"/>
<keyword evidence="2" id="KW-1185">Reference proteome</keyword>
<protein>
    <submittedName>
        <fullName evidence="1">Uncharacterized protein</fullName>
    </submittedName>
</protein>
<dbReference type="OrthoDB" id="10374516at2759"/>
<dbReference type="EMBL" id="MSFO01000003">
    <property type="protein sequence ID" value="PLB50033.1"/>
    <property type="molecule type" value="Genomic_DNA"/>
</dbReference>
<name>A0A2I2GAX6_9EURO</name>
<dbReference type="VEuPathDB" id="FungiDB:P170DRAFT_473607"/>
<organism evidence="1 2">
    <name type="scientific">Aspergillus steynii IBT 23096</name>
    <dbReference type="NCBI Taxonomy" id="1392250"/>
    <lineage>
        <taxon>Eukaryota</taxon>
        <taxon>Fungi</taxon>
        <taxon>Dikarya</taxon>
        <taxon>Ascomycota</taxon>
        <taxon>Pezizomycotina</taxon>
        <taxon>Eurotiomycetes</taxon>
        <taxon>Eurotiomycetidae</taxon>
        <taxon>Eurotiales</taxon>
        <taxon>Aspergillaceae</taxon>
        <taxon>Aspergillus</taxon>
        <taxon>Aspergillus subgen. Circumdati</taxon>
    </lineage>
</organism>
<dbReference type="AlphaFoldDB" id="A0A2I2GAX6"/>
<accession>A0A2I2GAX6</accession>
<evidence type="ECO:0000313" key="2">
    <source>
        <dbReference type="Proteomes" id="UP000234275"/>
    </source>
</evidence>
<evidence type="ECO:0000313" key="1">
    <source>
        <dbReference type="EMBL" id="PLB50033.1"/>
    </source>
</evidence>
<comment type="caution">
    <text evidence="1">The sequence shown here is derived from an EMBL/GenBank/DDBJ whole genome shotgun (WGS) entry which is preliminary data.</text>
</comment>
<dbReference type="Proteomes" id="UP000234275">
    <property type="component" value="Unassembled WGS sequence"/>
</dbReference>
<sequence length="148" mass="17712">MPAPLVFNENAEKFFARRDRLQKDGVQFVDPKSPHDVLLYVDIPSAVMDQSYGNVCEAISDKVAYRLKWSQFKDPGCLPQNDKTRIKLTYQLNDLPDHEDTHTTKVLYQRMLEHLASRFHFQEPYRRYMEVNKWQEFFEALIIQEWKQ</sequence>
<gene>
    <name evidence="1" type="ORF">P170DRAFT_473607</name>
</gene>